<evidence type="ECO:0000313" key="2">
    <source>
        <dbReference type="Proteomes" id="UP000179242"/>
    </source>
</evidence>
<comment type="caution">
    <text evidence="1">The sequence shown here is derived from an EMBL/GenBank/DDBJ whole genome shotgun (WGS) entry which is preliminary data.</text>
</comment>
<dbReference type="AlphaFoldDB" id="A0A1F4U3G8"/>
<organism evidence="1 2">
    <name type="scientific">candidate division WOR-1 bacterium RIFOXYC2_FULL_46_14</name>
    <dbReference type="NCBI Taxonomy" id="1802587"/>
    <lineage>
        <taxon>Bacteria</taxon>
        <taxon>Bacillati</taxon>
        <taxon>Saganbacteria</taxon>
    </lineage>
</organism>
<reference evidence="1 2" key="1">
    <citation type="journal article" date="2016" name="Nat. Commun.">
        <title>Thousands of microbial genomes shed light on interconnected biogeochemical processes in an aquifer system.</title>
        <authorList>
            <person name="Anantharaman K."/>
            <person name="Brown C.T."/>
            <person name="Hug L.A."/>
            <person name="Sharon I."/>
            <person name="Castelle C.J."/>
            <person name="Probst A.J."/>
            <person name="Thomas B.C."/>
            <person name="Singh A."/>
            <person name="Wilkins M.J."/>
            <person name="Karaoz U."/>
            <person name="Brodie E.L."/>
            <person name="Williams K.H."/>
            <person name="Hubbard S.S."/>
            <person name="Banfield J.F."/>
        </authorList>
    </citation>
    <scope>NUCLEOTIDE SEQUENCE [LARGE SCALE GENOMIC DNA]</scope>
</reference>
<dbReference type="EMBL" id="MEUJ01000008">
    <property type="protein sequence ID" value="OGC39515.1"/>
    <property type="molecule type" value="Genomic_DNA"/>
</dbReference>
<sequence>MLSSSSEKLGSSDEGGKVLRTLIETLSAGGAVKGAVAPNQEIAQVSEGQIQGQGRGTVV</sequence>
<accession>A0A1F4U3G8</accession>
<proteinExistence type="predicted"/>
<dbReference type="Proteomes" id="UP000179242">
    <property type="component" value="Unassembled WGS sequence"/>
</dbReference>
<protein>
    <submittedName>
        <fullName evidence="1">Uncharacterized protein</fullName>
    </submittedName>
</protein>
<gene>
    <name evidence="1" type="ORF">A2438_08165</name>
</gene>
<name>A0A1F4U3G8_UNCSA</name>
<evidence type="ECO:0000313" key="1">
    <source>
        <dbReference type="EMBL" id="OGC39515.1"/>
    </source>
</evidence>